<keyword evidence="5" id="KW-1133">Transmembrane helix</keyword>
<dbReference type="InterPro" id="IPR031325">
    <property type="entry name" value="RHS_repeat"/>
</dbReference>
<dbReference type="PANTHER" id="PTHR32305:SF15">
    <property type="entry name" value="PROTEIN RHSA-RELATED"/>
    <property type="match status" value="1"/>
</dbReference>
<dbReference type="InterPro" id="IPR015943">
    <property type="entry name" value="WD40/YVTN_repeat-like_dom_sf"/>
</dbReference>
<keyword evidence="5" id="KW-0812">Transmembrane</keyword>
<dbReference type="Gene3D" id="2.60.40.10">
    <property type="entry name" value="Immunoglobulins"/>
    <property type="match status" value="1"/>
</dbReference>
<dbReference type="InterPro" id="IPR003284">
    <property type="entry name" value="Sal_SpvB"/>
</dbReference>
<dbReference type="InterPro" id="IPR006530">
    <property type="entry name" value="YD"/>
</dbReference>
<dbReference type="Pfam" id="PF03534">
    <property type="entry name" value="SpvB"/>
    <property type="match status" value="1"/>
</dbReference>
<evidence type="ECO:0000256" key="4">
    <source>
        <dbReference type="ARBA" id="ARBA00023026"/>
    </source>
</evidence>
<evidence type="ECO:0000313" key="8">
    <source>
        <dbReference type="EMBL" id="WDE13665.1"/>
    </source>
</evidence>
<dbReference type="Pfam" id="PF05593">
    <property type="entry name" value="RHS_repeat"/>
    <property type="match status" value="1"/>
</dbReference>
<sequence>MIKLLRDYKDLSLVVYFLLSVASLLAPTKAFAATEMCSSRPVTELYVGVSKALNLGSTWNRKYTSIVINGTSFPTSWNYSITASSSLLGQHTGVAKGTYGSGDSQQAIQCTFTVKVYPLTNPTYSWNALPSTVIPNQKVTLRVTANDSGNDLKSLTIQRETSFRWEDIEKCSASSVGKIVCESEWSSSQVKEHKFRAVAYDNRGGHYSSTKTIKVLETNTPPWFKSFSPSASNTTLLPGEGITISTEVADSNSDSGNRLKWTELCHGSSNKSNCNRIELCSYSPRKAIASCNEPSFKPSATTYIWAQTNDGEFTVKSDAKKLTIDAKPSGGISLSTSVVLQNKTISSIKATTSDTDIKKIQLCYGVENYSGTSCSGVIATCTGSGITSCPVTNWKASLTPKRWGIYAVFTDNNNQVSSSGAKTLTVTSGLQVGITSPSSGKSYTAGESISFTAKVEGLQSGALTSGLSKIELYANGSKVYSHTANICSNFISKSYSGNFSLAASGSYNLKAKVFDCEGNTSESGLVPITIKTAGPTIAPTVKLSTGSPSTNGRYNVSAAMVPNATHIYLYENGVSLGVKSGSNPSWTRTKSHSQNGTYTYCAKAWSSAGSIKGSGTKCKTMVVAVAEARPAAPKFNNISLQQTSAYTVSWPANDSLTRKFKLYGSKGSLANPSWQLIYQGSGRSFSQTNPVVGDYSYQLNACNSEEKCTAGQQMTVNHIGPYLQSAAFNSACGAHCLTLTGTALTAGSEVAIKPRNSTETFRFSGSNLSVVNASTLNVQTNNSVYEGLTDGGLTITVTNGIVNAPAATIVIDETGSILAAPQVTLSTASPSTNGSYTVSANLVKHATQVYLYENGEPLGYQTDSNSSWDISKSYEQNGVYKYCAKSWSPKGSETGTDTKCQTMVVEIPEALSAAPKLNALALQQASSYDLTWPDGDALTHHFKLYGSQGDLTNPNWQELYNSDGNSNGNRYQQKNLIAGKYSYQLAACNSEDRCVDGHQVTVEHIAPDLQKAELNSACGTNCFTLTGIALTADSKVDVQVRNSAETFRFSGHALNLVDLNTLNVQTNNTVKRGLDNGGLVVKVTNSVINAPSAMLVVDETGSNERIDLINHSPSLSDNGTIYVGVGEKIYALDPRNGETNNGWPYVTGGDVVATPTLGKDSQQQDLVYVGSKDFNFYALNQAGQKLWNTATRGEIIAPAELDQDNQLYVGSMDKALYALDARNGEIQWQYPLPEGISQKPRLFANGLIYVTTDDEQIHIIDRQDIGKYALKWQDIDNSLIRDSLDHLGNWQPPQDSVSDLYVINRLFYGVLDRAPTERELTFFAYASYMGMSLDEITRAFLLSDDGKANYPASDSNAAFLDKLYLALFQGFDYELVAGYNKSHWLAQLDGGQSRASVTRALIGSLEYGYYTNNAVLASWYYFYGYCELSNGCAFEGDSDNDGYSDLFEIEHGYNPLDPFDTLVEIPEISASSPQLGEFSLTITSSEQAATDISYYQLYQSIGDGDFVLMPEKAQISAAGTSTLIAMTKGVGNYRYQVKACSGVLCSQASSSAFVRITDSVIENAINPEPAPQVVAAKNAPTQDEINTSASYLMTSGSFKITENGTASFELPINLPQGIAGVTPGLSLAYDSQRGESSAGVGWSVSGGSAISRCRQTQAVDGQFTALTLDENDRYCLDGQRLILVDHDSTPAEGTVGAHYRTEIDNGLKITVETDATTGQMIFKVKGEDGSTRVYGGSENSETQINDVTITWLLRTTSDNINHDDNLITYSYLHDDIGLKEAVLSAIDYSGNRVALNYQSGRVRSSGYIQKVRTTASSELTGIEVYNHFNDNILTYDLSYEENNIGRRELKSIKECAGTVCKQPISFEYRPTVVADEVEFDEVSDVFTTTDKLANAIVQDVDGDGKNNLITLVHLEDKNYQLCIDEGNDIACLDFVRENADDQVPMVITDANGDGLMEILVNVADDETNLTDNWLQTEQVDGTLTELSKPDIVGYGYFQHTTSMRSFDFNGDGYNDLISIDQEAIKDTINVSYWDVSEQAYQPIKKITDFSSDNVSTSTSRGWFVNKDIFKGGWQSVDFNGDGLGDIIAWACDNSCSGDTQGDRLQIFTNTGDGLAFERSMFVKGKSLTSGDFNQDGFTDFLLFSDQSNRWVVYLNNDGGFINQSIHLGGLGLDISDEITPTLADVDSDGNLDLIVYAEKKWYRFEWSPEENQFVLDPQVFMTTGELDATDGDVAYFTDWDNNGRIDFLVKTERNVKAYMNLNAPVQPGLMSEVIQANGLDHSIEYGKMSDADLYEKGDKKYEQTVQSFSNVRRISVIGSSPLVKSVTSGAPSTNEINATTNVQYRYKGAQTMLGGRGWLGFAEISTISDKDGHTLTNTTKYIQDYPRVGRPYYGLQMLSGEVLPISENRSLYTVVSKAALNDLRYYQVYNAENRNCQANISRDSSLNYSVSDYLCSQTLTKENSDGDVISTVTSQYSKSDSGDFIVPNPYASGSVNTVPDGWLSQTEVTSNYIKPGRLSSTTTIQKRQGQDNIERNSAFGYYPEGHQHQDMLWYEEVEPEGDCKSYLKTSRKYDAWGNEIERKITNKADCEQTINRVVINSYDDEGRYLVSTANDSYVTNTVLARNTLGLALKSRNTDGLETDTVYDPFGNFVYRYNASGSQTSKLNKACSNSDCYMQVVSSTNGVAKKQDYVDMTGRIYRSNTVDVFGNWHSSYVIYDKYGRAIGKQAPGLLATEISYDIFDRKISESDPNTGLSNSAEVNGLVQTTTVRGDISGGSQVRIITLNAFGEKLTVEDTQGNVLTYGYNSEGKLISVHNSVDDVVTVKNIYDDLGRKIEMYDLDAGDWSYQYNALGQVVSQTDARGVKTVTSYDDLGRKTQQTVTGENTSYWRYNQHQLIEERSGDWQRFHYYDSLGRSVAVLTSLDNSTNCQAGVSYNSTASELRINDTRLNDPVSSRCVVQQTKFDSFGRIFQQFDDYRHLTSGEFIEARGVRYHYRYDQVFKQQEAREGVVGRIYNETLGINSFGGVSSYRKGAQIISISSDDAGRTSGISTGAGNIVQQDTFSYDSLSNLKSRELTTQSEQIFTYDNLNRVTHVNGTQLYFYQENGNFVSKDGWNHNYNETINGTAQPLHAITSRSKGSDIETFEYDENGNQISGKKNGQNWRAITYSGRNKASLIIIDGKRTAFSYDANNNRYKRVDDNLTVYYVGGLELTIQNQSNTLSQESYIKRYIAGQALQTYYSGGNARLKWLFKDNLGSLVAITNDQGKLLKRFSYDAFGKQQELIPSDVERLAHYDLNATMSVLSFVPMNIRGYTDHEPVGDDGRIIHMNGRIYDAALGRFLQADPVIQEPDNLQNYNRYSYVLNNPLTLTDPSGYSFFSKVWKKIKPFISVIVAAALVYFTGGIAGSWFAGSWYGAAAAGAISGAAGAAVNGGNILKGALTGAVSAAAFYGVGTAFQGVDTSFGSVGYFGKVAAHGLTGGVMAKLQGGKFSQGFAAAGVTQAFSRGIDSLKTYGARVTTAAILGGTASKLSGGKFANGAVTGAFSRMFNAEMHDEGFESLENKDFFQTELEGELTLELEGQRALGFKLDKDGVEFLEPEFDLKRGNMHLKTEFKDGQWQDSMALEAGIPVYDNGVVSVEVGMQAKGDGYGGQVKACAKIVCGAVKGTASSPAAAAAARNVQKAVTPQVNTSTGKVTVWYHRLIPGYNSMSN</sequence>
<keyword evidence="9" id="KW-1185">Reference proteome</keyword>
<reference evidence="8 9" key="1">
    <citation type="journal article" date="2022" name="Mar. Drugs">
        <title>Bioassay-Guided Fractionation Leads to the Detection of Cholic Acid Generated by the Rare Thalassomonas sp.</title>
        <authorList>
            <person name="Pheiffer F."/>
            <person name="Schneider Y.K."/>
            <person name="Hansen E.H."/>
            <person name="Andersen J.H."/>
            <person name="Isaksson J."/>
            <person name="Busche T."/>
            <person name="R C."/>
            <person name="Kalinowski J."/>
            <person name="Zyl L.V."/>
            <person name="Trindade M."/>
        </authorList>
    </citation>
    <scope>NUCLEOTIDE SEQUENCE [LARGE SCALE GENOMIC DNA]</scope>
    <source>
        <strain evidence="8 9">A5K-61T</strain>
    </source>
</reference>
<feature type="transmembrane region" description="Helical" evidence="5">
    <location>
        <begin position="3389"/>
        <end position="3411"/>
    </location>
</feature>
<dbReference type="InterPro" id="IPR018391">
    <property type="entry name" value="PQQ_b-propeller_rpt"/>
</dbReference>
<keyword evidence="4" id="KW-0843">Virulence</keyword>
<keyword evidence="3 6" id="KW-0732">Signal</keyword>
<evidence type="ECO:0000256" key="3">
    <source>
        <dbReference type="ARBA" id="ARBA00022729"/>
    </source>
</evidence>
<evidence type="ECO:0000256" key="2">
    <source>
        <dbReference type="ARBA" id="ARBA00022525"/>
    </source>
</evidence>
<dbReference type="Pfam" id="PF13360">
    <property type="entry name" value="PQQ_2"/>
    <property type="match status" value="1"/>
</dbReference>
<dbReference type="InterPro" id="IPR050708">
    <property type="entry name" value="T6SS_VgrG/RHS"/>
</dbReference>
<dbReference type="RefSeq" id="WP_274054066.1">
    <property type="nucleotide sequence ID" value="NZ_CP059693.1"/>
</dbReference>
<dbReference type="InterPro" id="IPR002372">
    <property type="entry name" value="PQQ_rpt_dom"/>
</dbReference>
<dbReference type="Pfam" id="PF13517">
    <property type="entry name" value="FG-GAP_3"/>
    <property type="match status" value="1"/>
</dbReference>
<organism evidence="8 9">
    <name type="scientific">Thalassomonas haliotis</name>
    <dbReference type="NCBI Taxonomy" id="485448"/>
    <lineage>
        <taxon>Bacteria</taxon>
        <taxon>Pseudomonadati</taxon>
        <taxon>Pseudomonadota</taxon>
        <taxon>Gammaproteobacteria</taxon>
        <taxon>Alteromonadales</taxon>
        <taxon>Colwelliaceae</taxon>
        <taxon>Thalassomonas</taxon>
    </lineage>
</organism>
<evidence type="ECO:0000256" key="6">
    <source>
        <dbReference type="SAM" id="SignalP"/>
    </source>
</evidence>
<dbReference type="Gene3D" id="2.130.10.10">
    <property type="entry name" value="YVTN repeat-like/Quinoprotein amine dehydrogenase"/>
    <property type="match status" value="1"/>
</dbReference>
<dbReference type="Gene3D" id="2.180.10.10">
    <property type="entry name" value="RHS repeat-associated core"/>
    <property type="match status" value="1"/>
</dbReference>
<evidence type="ECO:0000259" key="7">
    <source>
        <dbReference type="Pfam" id="PF13360"/>
    </source>
</evidence>
<dbReference type="InterPro" id="IPR022385">
    <property type="entry name" value="Rhs_assc_core"/>
</dbReference>
<dbReference type="PANTHER" id="PTHR32305">
    <property type="match status" value="1"/>
</dbReference>
<dbReference type="InterPro" id="IPR028994">
    <property type="entry name" value="Integrin_alpha_N"/>
</dbReference>
<name>A0ABY7VJK5_9GAMM</name>
<accession>A0ABY7VJK5</accession>
<keyword evidence="5" id="KW-0472">Membrane</keyword>
<evidence type="ECO:0000313" key="9">
    <source>
        <dbReference type="Proteomes" id="UP001215231"/>
    </source>
</evidence>
<gene>
    <name evidence="8" type="ORF">H3N35_09640</name>
</gene>
<dbReference type="NCBIfam" id="TIGR03696">
    <property type="entry name" value="Rhs_assc_core"/>
    <property type="match status" value="1"/>
</dbReference>
<dbReference type="InterPro" id="IPR013783">
    <property type="entry name" value="Ig-like_fold"/>
</dbReference>
<dbReference type="SMART" id="SM00564">
    <property type="entry name" value="PQQ"/>
    <property type="match status" value="4"/>
</dbReference>
<keyword evidence="2" id="KW-0964">Secreted</keyword>
<protein>
    <submittedName>
        <fullName evidence="8">PQQ-binding-like beta-propeller repeat protein</fullName>
    </submittedName>
</protein>
<evidence type="ECO:0000256" key="5">
    <source>
        <dbReference type="SAM" id="Phobius"/>
    </source>
</evidence>
<evidence type="ECO:0000256" key="1">
    <source>
        <dbReference type="ARBA" id="ARBA00004613"/>
    </source>
</evidence>
<dbReference type="SUPFAM" id="SSF69318">
    <property type="entry name" value="Integrin alpha N-terminal domain"/>
    <property type="match status" value="1"/>
</dbReference>
<comment type="subcellular location">
    <subcellularLocation>
        <location evidence="1">Secreted</location>
    </subcellularLocation>
</comment>
<dbReference type="NCBIfam" id="TIGR01643">
    <property type="entry name" value="YD_repeat_2x"/>
    <property type="match status" value="1"/>
</dbReference>
<feature type="domain" description="Pyrrolo-quinoline quinone repeat" evidence="7">
    <location>
        <begin position="1178"/>
        <end position="1264"/>
    </location>
</feature>
<feature type="signal peptide" evidence="6">
    <location>
        <begin position="1"/>
        <end position="32"/>
    </location>
</feature>
<dbReference type="EMBL" id="CP059693">
    <property type="protein sequence ID" value="WDE13665.1"/>
    <property type="molecule type" value="Genomic_DNA"/>
</dbReference>
<dbReference type="Proteomes" id="UP001215231">
    <property type="component" value="Chromosome"/>
</dbReference>
<dbReference type="InterPro" id="IPR013517">
    <property type="entry name" value="FG-GAP"/>
</dbReference>
<dbReference type="SUPFAM" id="SSF50998">
    <property type="entry name" value="Quinoprotein alcohol dehydrogenase-like"/>
    <property type="match status" value="1"/>
</dbReference>
<feature type="chain" id="PRO_5045740676" evidence="6">
    <location>
        <begin position="33"/>
        <end position="3712"/>
    </location>
</feature>
<proteinExistence type="predicted"/>
<dbReference type="InterPro" id="IPR011047">
    <property type="entry name" value="Quinoprotein_ADH-like_sf"/>
</dbReference>